<dbReference type="PANTHER" id="PTHR40044:SF1">
    <property type="entry name" value="INTEGRAL MEMBRANE PROTEIN"/>
    <property type="match status" value="1"/>
</dbReference>
<dbReference type="Proteomes" id="UP000243884">
    <property type="component" value="Unassembled WGS sequence"/>
</dbReference>
<evidence type="ECO:0000256" key="1">
    <source>
        <dbReference type="SAM" id="Phobius"/>
    </source>
</evidence>
<organism evidence="2 3">
    <name type="scientific">Aerococcus suis</name>
    <dbReference type="NCBI Taxonomy" id="371602"/>
    <lineage>
        <taxon>Bacteria</taxon>
        <taxon>Bacillati</taxon>
        <taxon>Bacillota</taxon>
        <taxon>Bacilli</taxon>
        <taxon>Lactobacillales</taxon>
        <taxon>Aerococcaceae</taxon>
        <taxon>Aerococcus</taxon>
    </lineage>
</organism>
<dbReference type="Pfam" id="PF06177">
    <property type="entry name" value="QueT"/>
    <property type="match status" value="1"/>
</dbReference>
<feature type="transmembrane region" description="Helical" evidence="1">
    <location>
        <begin position="49"/>
        <end position="64"/>
    </location>
</feature>
<gene>
    <name evidence="2" type="ORF">SAMN04487984_0855</name>
</gene>
<accession>A0A1W1YR62</accession>
<keyword evidence="1" id="KW-1133">Transmembrane helix</keyword>
<feature type="transmembrane region" description="Helical" evidence="1">
    <location>
        <begin position="6"/>
        <end position="28"/>
    </location>
</feature>
<dbReference type="PANTHER" id="PTHR40044">
    <property type="entry name" value="INTEGRAL MEMBRANE PROTEIN-RELATED"/>
    <property type="match status" value="1"/>
</dbReference>
<dbReference type="RefSeq" id="WP_084098932.1">
    <property type="nucleotide sequence ID" value="NZ_FWXK01000004.1"/>
</dbReference>
<feature type="transmembrane region" description="Helical" evidence="1">
    <location>
        <begin position="103"/>
        <end position="123"/>
    </location>
</feature>
<protein>
    <submittedName>
        <fullName evidence="2">Uncharacterized membrane protein</fullName>
    </submittedName>
</protein>
<keyword evidence="1" id="KW-0472">Membrane</keyword>
<dbReference type="InterPro" id="IPR010387">
    <property type="entry name" value="QueT"/>
</dbReference>
<dbReference type="AlphaFoldDB" id="A0A1W1YR62"/>
<sequence length="164" mass="18782">MSVKKIVNLAVVSAIYVILTLPFASFGFGAIQFRLAEGLNHLGAYHKDYKWGVILGVFLTNLLFSTDLGIIDLMFGTVHTALSFLIAEWLFHKIHDEKKRLVVLTLVFSVMIFIIALELMWVLKLPFWGTYFTLFLSEIIIMALTAPIMHLANKRIHFKQLMEH</sequence>
<dbReference type="PIRSF" id="PIRSF031501">
    <property type="entry name" value="QueT"/>
    <property type="match status" value="1"/>
</dbReference>
<evidence type="ECO:0000313" key="3">
    <source>
        <dbReference type="Proteomes" id="UP000243884"/>
    </source>
</evidence>
<dbReference type="EMBL" id="FWXK01000004">
    <property type="protein sequence ID" value="SMC38633.1"/>
    <property type="molecule type" value="Genomic_DNA"/>
</dbReference>
<reference evidence="3" key="1">
    <citation type="submission" date="2017-04" db="EMBL/GenBank/DDBJ databases">
        <authorList>
            <person name="Varghese N."/>
            <person name="Submissions S."/>
        </authorList>
    </citation>
    <scope>NUCLEOTIDE SEQUENCE [LARGE SCALE GENOMIC DNA]</scope>
    <source>
        <strain evidence="3">DSM 21500</strain>
    </source>
</reference>
<feature type="transmembrane region" description="Helical" evidence="1">
    <location>
        <begin position="129"/>
        <end position="152"/>
    </location>
</feature>
<name>A0A1W1YR62_9LACT</name>
<dbReference type="OrthoDB" id="1706970at2"/>
<keyword evidence="1" id="KW-0812">Transmembrane</keyword>
<proteinExistence type="predicted"/>
<dbReference type="STRING" id="371602.SAMN04487984_0855"/>
<dbReference type="Gene3D" id="1.10.1760.20">
    <property type="match status" value="1"/>
</dbReference>
<keyword evidence="3" id="KW-1185">Reference proteome</keyword>
<evidence type="ECO:0000313" key="2">
    <source>
        <dbReference type="EMBL" id="SMC38633.1"/>
    </source>
</evidence>